<dbReference type="EMBL" id="JAQIZT010000001">
    <property type="protein sequence ID" value="KAJ7015576.1"/>
    <property type="molecule type" value="Genomic_DNA"/>
</dbReference>
<keyword evidence="3" id="KW-1185">Reference proteome</keyword>
<evidence type="ECO:0000313" key="2">
    <source>
        <dbReference type="EMBL" id="KAJ7015576.1"/>
    </source>
</evidence>
<accession>A0AAD6WL64</accession>
<sequence>MAGGCGCLLLLYFWWWIRRLQRGSDTAWERNSGGWPCCRCLSGGRWVLR</sequence>
<proteinExistence type="predicted"/>
<dbReference type="EMBL" id="JAQIZT010000001">
    <property type="protein sequence ID" value="KAJ7015575.1"/>
    <property type="molecule type" value="Genomic_DNA"/>
</dbReference>
<protein>
    <submittedName>
        <fullName evidence="2">Uncharacterized protein</fullName>
    </submittedName>
</protein>
<comment type="caution">
    <text evidence="2">The sequence shown here is derived from an EMBL/GenBank/DDBJ whole genome shotgun (WGS) entry which is preliminary data.</text>
</comment>
<gene>
    <name evidence="1" type="ORF">NC653_004773</name>
    <name evidence="2" type="ORF">NC653_004774</name>
</gene>
<evidence type="ECO:0000313" key="1">
    <source>
        <dbReference type="EMBL" id="KAJ7015575.1"/>
    </source>
</evidence>
<reference evidence="2 3" key="1">
    <citation type="journal article" date="2023" name="Mol. Ecol. Resour.">
        <title>Chromosome-level genome assembly of a triploid poplar Populus alba 'Berolinensis'.</title>
        <authorList>
            <person name="Chen S."/>
            <person name="Yu Y."/>
            <person name="Wang X."/>
            <person name="Wang S."/>
            <person name="Zhang T."/>
            <person name="Zhou Y."/>
            <person name="He R."/>
            <person name="Meng N."/>
            <person name="Wang Y."/>
            <person name="Liu W."/>
            <person name="Liu Z."/>
            <person name="Liu J."/>
            <person name="Guo Q."/>
            <person name="Huang H."/>
            <person name="Sederoff R.R."/>
            <person name="Wang G."/>
            <person name="Qu G."/>
            <person name="Chen S."/>
        </authorList>
    </citation>
    <scope>NUCLEOTIDE SEQUENCE [LARGE SCALE GENOMIC DNA]</scope>
    <source>
        <strain evidence="2">SC-2020</strain>
    </source>
</reference>
<organism evidence="2 3">
    <name type="scientific">Populus alba x Populus x berolinensis</name>
    <dbReference type="NCBI Taxonomy" id="444605"/>
    <lineage>
        <taxon>Eukaryota</taxon>
        <taxon>Viridiplantae</taxon>
        <taxon>Streptophyta</taxon>
        <taxon>Embryophyta</taxon>
        <taxon>Tracheophyta</taxon>
        <taxon>Spermatophyta</taxon>
        <taxon>Magnoliopsida</taxon>
        <taxon>eudicotyledons</taxon>
        <taxon>Gunneridae</taxon>
        <taxon>Pentapetalae</taxon>
        <taxon>rosids</taxon>
        <taxon>fabids</taxon>
        <taxon>Malpighiales</taxon>
        <taxon>Salicaceae</taxon>
        <taxon>Saliceae</taxon>
        <taxon>Populus</taxon>
    </lineage>
</organism>
<name>A0AAD6WL64_9ROSI</name>
<dbReference type="AlphaFoldDB" id="A0AAD6WL64"/>
<dbReference type="Proteomes" id="UP001164929">
    <property type="component" value="Chromosome 1"/>
</dbReference>
<evidence type="ECO:0000313" key="3">
    <source>
        <dbReference type="Proteomes" id="UP001164929"/>
    </source>
</evidence>